<dbReference type="Gene3D" id="3.40.630.30">
    <property type="match status" value="1"/>
</dbReference>
<keyword evidence="5" id="KW-1185">Reference proteome</keyword>
<name>A0ABU8JET8_9GAMM</name>
<sequence>MAVRLAALMADPRQRAWVVEGEGRLDGWITAERRLGLETGERVEITGLVVDARARRGGVGRILVAAAEAWARTEGLDTVVVRSNVQRAASHPFYEGLGYVRTKSQHVYARSV</sequence>
<dbReference type="RefSeq" id="WP_336808741.1">
    <property type="nucleotide sequence ID" value="NZ_JBBBNY010000015.1"/>
</dbReference>
<dbReference type="EMBL" id="JBBBNY010000015">
    <property type="protein sequence ID" value="MEI7038098.1"/>
    <property type="molecule type" value="Genomic_DNA"/>
</dbReference>
<dbReference type="InterPro" id="IPR000182">
    <property type="entry name" value="GNAT_dom"/>
</dbReference>
<dbReference type="InterPro" id="IPR050832">
    <property type="entry name" value="Bact_Acetyltransf"/>
</dbReference>
<proteinExistence type="predicted"/>
<dbReference type="InterPro" id="IPR016181">
    <property type="entry name" value="Acyl_CoA_acyltransferase"/>
</dbReference>
<evidence type="ECO:0000259" key="3">
    <source>
        <dbReference type="PROSITE" id="PS51186"/>
    </source>
</evidence>
<protein>
    <submittedName>
        <fullName evidence="4">GNAT family N-acetyltransferase</fullName>
    </submittedName>
</protein>
<organism evidence="4 5">
    <name type="scientific">Fulvimonas yonginensis</name>
    <dbReference type="NCBI Taxonomy" id="1495200"/>
    <lineage>
        <taxon>Bacteria</taxon>
        <taxon>Pseudomonadati</taxon>
        <taxon>Pseudomonadota</taxon>
        <taxon>Gammaproteobacteria</taxon>
        <taxon>Lysobacterales</taxon>
        <taxon>Rhodanobacteraceae</taxon>
        <taxon>Fulvimonas</taxon>
    </lineage>
</organism>
<evidence type="ECO:0000256" key="2">
    <source>
        <dbReference type="ARBA" id="ARBA00023315"/>
    </source>
</evidence>
<dbReference type="Proteomes" id="UP001381174">
    <property type="component" value="Unassembled WGS sequence"/>
</dbReference>
<dbReference type="Pfam" id="PF00583">
    <property type="entry name" value="Acetyltransf_1"/>
    <property type="match status" value="1"/>
</dbReference>
<evidence type="ECO:0000256" key="1">
    <source>
        <dbReference type="ARBA" id="ARBA00022679"/>
    </source>
</evidence>
<keyword evidence="2" id="KW-0012">Acyltransferase</keyword>
<reference evidence="4 5" key="1">
    <citation type="journal article" date="2014" name="Int. J. Syst. Evol. Microbiol.">
        <title>Fulvimonas yonginensis sp. nov., isolated from greenhouse soil, and emended description of the genus Fulvimonas.</title>
        <authorList>
            <person name="Ahn J.H."/>
            <person name="Kim S.J."/>
            <person name="Weon H.Y."/>
            <person name="Hong S.B."/>
            <person name="Seok S.J."/>
            <person name="Kwon S.W."/>
        </authorList>
    </citation>
    <scope>NUCLEOTIDE SEQUENCE [LARGE SCALE GENOMIC DNA]</scope>
    <source>
        <strain evidence="4 5">KACC 16952</strain>
    </source>
</reference>
<dbReference type="PROSITE" id="PS51186">
    <property type="entry name" value="GNAT"/>
    <property type="match status" value="1"/>
</dbReference>
<feature type="domain" description="N-acetyltransferase" evidence="3">
    <location>
        <begin position="1"/>
        <end position="112"/>
    </location>
</feature>
<evidence type="ECO:0000313" key="5">
    <source>
        <dbReference type="Proteomes" id="UP001381174"/>
    </source>
</evidence>
<dbReference type="CDD" id="cd04301">
    <property type="entry name" value="NAT_SF"/>
    <property type="match status" value="1"/>
</dbReference>
<dbReference type="SUPFAM" id="SSF55729">
    <property type="entry name" value="Acyl-CoA N-acyltransferases (Nat)"/>
    <property type="match status" value="1"/>
</dbReference>
<evidence type="ECO:0000313" key="4">
    <source>
        <dbReference type="EMBL" id="MEI7038098.1"/>
    </source>
</evidence>
<comment type="caution">
    <text evidence="4">The sequence shown here is derived from an EMBL/GenBank/DDBJ whole genome shotgun (WGS) entry which is preliminary data.</text>
</comment>
<gene>
    <name evidence="4" type="ORF">WAT24_15140</name>
</gene>
<accession>A0ABU8JET8</accession>
<keyword evidence="1" id="KW-0808">Transferase</keyword>
<dbReference type="PANTHER" id="PTHR43877">
    <property type="entry name" value="AMINOALKYLPHOSPHONATE N-ACETYLTRANSFERASE-RELATED-RELATED"/>
    <property type="match status" value="1"/>
</dbReference>